<dbReference type="InterPro" id="IPR051448">
    <property type="entry name" value="CdaR-like_regulators"/>
</dbReference>
<dbReference type="STRING" id="632772.ROP_29490"/>
<gene>
    <name evidence="2" type="ordered locus">ROP_29490</name>
</gene>
<dbReference type="Gene3D" id="1.10.10.2840">
    <property type="entry name" value="PucR C-terminal helix-turn-helix domain"/>
    <property type="match status" value="1"/>
</dbReference>
<accession>C1B693</accession>
<proteinExistence type="predicted"/>
<dbReference type="InterPro" id="IPR025736">
    <property type="entry name" value="PucR_C-HTH_dom"/>
</dbReference>
<dbReference type="Pfam" id="PF13556">
    <property type="entry name" value="HTH_30"/>
    <property type="match status" value="1"/>
</dbReference>
<dbReference type="HOGENOM" id="CLU_017436_7_0_11"/>
<protein>
    <submittedName>
        <fullName evidence="2">Putative CdaR family transcriptional regulator</fullName>
    </submittedName>
</protein>
<feature type="domain" description="PucR C-terminal helix-turn-helix" evidence="1">
    <location>
        <begin position="502"/>
        <end position="557"/>
    </location>
</feature>
<name>C1B693_RHOOB</name>
<organism evidence="2 3">
    <name type="scientific">Rhodococcus opacus (strain B4)</name>
    <dbReference type="NCBI Taxonomy" id="632772"/>
    <lineage>
        <taxon>Bacteria</taxon>
        <taxon>Bacillati</taxon>
        <taxon>Actinomycetota</taxon>
        <taxon>Actinomycetes</taxon>
        <taxon>Mycobacteriales</taxon>
        <taxon>Nocardiaceae</taxon>
        <taxon>Rhodococcus</taxon>
    </lineage>
</organism>
<evidence type="ECO:0000259" key="1">
    <source>
        <dbReference type="Pfam" id="PF13556"/>
    </source>
</evidence>
<dbReference type="KEGG" id="rop:ROP_29490"/>
<dbReference type="EMBL" id="AP011115">
    <property type="protein sequence ID" value="BAH51196.1"/>
    <property type="molecule type" value="Genomic_DNA"/>
</dbReference>
<sequence>MNSEGGTRTGSTEPSGRATGSITLRELLSALDTSVVELIDAPAGTEIALSSVALVDSSDLATETDSQSPLPDLYLHVGIGKAEAVRWFDDIALRPPDHRAQAVMSKNAATSTALQAAARRAGVALVAVHPKARWDHVFPLVQRMLDRSRRSTGLGDPDLLATDTDLFGLAQIVAQNAGGMVSIEDAQSHVLAYSASDEAADELRTLSILGREGPRDYLRALQRWGVFDRLRNSDEVIDVPAHRKLGTKRRLVVSIRQASEDATTSARTLGSIWLQQGVAPFSDDAEDVLRGASAIAARIISRSLNAPSTEGLLIQRLFGARGGGVDVPSVVSALNLSATGPAAVVGFAVSATETAGGGRLTELGSMLRLQASSFRRDSVATIIGERAYVLLPRYTSPKSVTTWTRQLVEQFETKRSIALRAAIAIPVPDLGQVAGARVEVDRVLDGTAATFPEGRVTTLAESRTAVLFGEILDLLAEHRDLHDPRLDALVDYDDKHASNLQDSAEAYLAEHGDVRAAAAVLQIHPNTLRYRIRRVEEIVGIDLHDASDRMLFELQLALRRRGDANPTAP</sequence>
<evidence type="ECO:0000313" key="3">
    <source>
        <dbReference type="Proteomes" id="UP000002212"/>
    </source>
</evidence>
<dbReference type="InterPro" id="IPR042070">
    <property type="entry name" value="PucR_C-HTH_sf"/>
</dbReference>
<evidence type="ECO:0000313" key="2">
    <source>
        <dbReference type="EMBL" id="BAH51196.1"/>
    </source>
</evidence>
<dbReference type="PANTHER" id="PTHR33744:SF17">
    <property type="entry name" value="CONSERVED PROTEIN"/>
    <property type="match status" value="1"/>
</dbReference>
<dbReference type="AlphaFoldDB" id="C1B693"/>
<dbReference type="RefSeq" id="WP_012690152.1">
    <property type="nucleotide sequence ID" value="NC_012522.1"/>
</dbReference>
<reference evidence="2 3" key="1">
    <citation type="submission" date="2009-03" db="EMBL/GenBank/DDBJ databases">
        <title>Comparison of the complete genome sequences of Rhodococcus erythropolis PR4 and Rhodococcus opacus B4.</title>
        <authorList>
            <person name="Takarada H."/>
            <person name="Sekine M."/>
            <person name="Hosoyama A."/>
            <person name="Yamada R."/>
            <person name="Fujisawa T."/>
            <person name="Omata S."/>
            <person name="Shimizu A."/>
            <person name="Tsukatani N."/>
            <person name="Tanikawa S."/>
            <person name="Fujita N."/>
            <person name="Harayama S."/>
        </authorList>
    </citation>
    <scope>NUCLEOTIDE SEQUENCE [LARGE SCALE GENOMIC DNA]</scope>
    <source>
        <strain evidence="2 3">B4</strain>
    </source>
</reference>
<dbReference type="PATRIC" id="fig|632772.20.peg.3084"/>
<dbReference type="PANTHER" id="PTHR33744">
    <property type="entry name" value="CARBOHYDRATE DIACID REGULATOR"/>
    <property type="match status" value="1"/>
</dbReference>
<dbReference type="Proteomes" id="UP000002212">
    <property type="component" value="Chromosome"/>
</dbReference>